<dbReference type="RefSeq" id="WP_169100769.1">
    <property type="nucleotide sequence ID" value="NZ_JABBVZ010000052.1"/>
</dbReference>
<proteinExistence type="predicted"/>
<protein>
    <submittedName>
        <fullName evidence="1">Uncharacterized protein</fullName>
    </submittedName>
</protein>
<evidence type="ECO:0000313" key="2">
    <source>
        <dbReference type="Proteomes" id="UP000533476"/>
    </source>
</evidence>
<dbReference type="EMBL" id="JABBVZ010000052">
    <property type="protein sequence ID" value="NMP23468.1"/>
    <property type="molecule type" value="Genomic_DNA"/>
</dbReference>
<name>A0A7Y0L529_9FIRM</name>
<evidence type="ECO:0000313" key="1">
    <source>
        <dbReference type="EMBL" id="NMP23468.1"/>
    </source>
</evidence>
<comment type="caution">
    <text evidence="1">The sequence shown here is derived from an EMBL/GenBank/DDBJ whole genome shotgun (WGS) entry which is preliminary data.</text>
</comment>
<keyword evidence="2" id="KW-1185">Reference proteome</keyword>
<gene>
    <name evidence="1" type="ORF">HIJ39_14065</name>
</gene>
<sequence>MSRLPDSLAAIAEAPMVVPLPSDGSEVMRYKPSMSGPSSGGLIARYQVTITSTPGAVSGFAMASYQTTKEAAAAVAADGLGLSFPTSSTSVAIGSDIVAHAGRIGSEDVLAWQEGQWKVVVGEANNLPMTDAEIMAAYLHTHFLPAPQPVGTGRGTIQVMVENHGINADVVWQENRSLYQVRTYPAAQDGVLAALSMAVNMQKY</sequence>
<accession>A0A7Y0L529</accession>
<reference evidence="1 2" key="1">
    <citation type="submission" date="2020-04" db="EMBL/GenBank/DDBJ databases">
        <authorList>
            <person name="Zhang R."/>
            <person name="Schippers A."/>
        </authorList>
    </citation>
    <scope>NUCLEOTIDE SEQUENCE [LARGE SCALE GENOMIC DNA]</scope>
    <source>
        <strain evidence="1 2">DSM 109850</strain>
    </source>
</reference>
<organism evidence="1 2">
    <name type="scientific">Sulfobacillus harzensis</name>
    <dbReference type="NCBI Taxonomy" id="2729629"/>
    <lineage>
        <taxon>Bacteria</taxon>
        <taxon>Bacillati</taxon>
        <taxon>Bacillota</taxon>
        <taxon>Clostridia</taxon>
        <taxon>Eubacteriales</taxon>
        <taxon>Clostridiales Family XVII. Incertae Sedis</taxon>
        <taxon>Sulfobacillus</taxon>
    </lineage>
</organism>
<dbReference type="Proteomes" id="UP000533476">
    <property type="component" value="Unassembled WGS sequence"/>
</dbReference>
<dbReference type="AlphaFoldDB" id="A0A7Y0L529"/>